<evidence type="ECO:0000313" key="7">
    <source>
        <dbReference type="EMBL" id="MBW0465999.1"/>
    </source>
</evidence>
<feature type="chain" id="PRO_5040214079" description="GH16 domain-containing protein" evidence="5">
    <location>
        <begin position="22"/>
        <end position="303"/>
    </location>
</feature>
<evidence type="ECO:0000313" key="8">
    <source>
        <dbReference type="Proteomes" id="UP000765509"/>
    </source>
</evidence>
<evidence type="ECO:0000256" key="1">
    <source>
        <dbReference type="ARBA" id="ARBA00022729"/>
    </source>
</evidence>
<dbReference type="PROSITE" id="PS51762">
    <property type="entry name" value="GH16_2"/>
    <property type="match status" value="1"/>
</dbReference>
<evidence type="ECO:0000259" key="6">
    <source>
        <dbReference type="PROSITE" id="PS51762"/>
    </source>
</evidence>
<keyword evidence="2" id="KW-0378">Hydrolase</keyword>
<dbReference type="InterPro" id="IPR013320">
    <property type="entry name" value="ConA-like_dom_sf"/>
</dbReference>
<dbReference type="InterPro" id="IPR000757">
    <property type="entry name" value="Beta-glucanase-like"/>
</dbReference>
<keyword evidence="1 5" id="KW-0732">Signal</keyword>
<dbReference type="GO" id="GO:0004553">
    <property type="term" value="F:hydrolase activity, hydrolyzing O-glycosyl compounds"/>
    <property type="evidence" value="ECO:0007669"/>
    <property type="project" value="InterPro"/>
</dbReference>
<dbReference type="GO" id="GO:0016757">
    <property type="term" value="F:glycosyltransferase activity"/>
    <property type="evidence" value="ECO:0007669"/>
    <property type="project" value="TreeGrafter"/>
</dbReference>
<organism evidence="7 8">
    <name type="scientific">Austropuccinia psidii MF-1</name>
    <dbReference type="NCBI Taxonomy" id="1389203"/>
    <lineage>
        <taxon>Eukaryota</taxon>
        <taxon>Fungi</taxon>
        <taxon>Dikarya</taxon>
        <taxon>Basidiomycota</taxon>
        <taxon>Pucciniomycotina</taxon>
        <taxon>Pucciniomycetes</taxon>
        <taxon>Pucciniales</taxon>
        <taxon>Sphaerophragmiaceae</taxon>
        <taxon>Austropuccinia</taxon>
    </lineage>
</organism>
<dbReference type="Gene3D" id="2.60.120.200">
    <property type="match status" value="1"/>
</dbReference>
<feature type="compositionally biased region" description="Low complexity" evidence="4">
    <location>
        <begin position="51"/>
        <end position="64"/>
    </location>
</feature>
<evidence type="ECO:0000256" key="4">
    <source>
        <dbReference type="SAM" id="MobiDB-lite"/>
    </source>
</evidence>
<name>A0A9Q3GG52_9BASI</name>
<comment type="caution">
    <text evidence="7">The sequence shown here is derived from an EMBL/GenBank/DDBJ whole genome shotgun (WGS) entry which is preliminary data.</text>
</comment>
<dbReference type="GO" id="GO:0005975">
    <property type="term" value="P:carbohydrate metabolic process"/>
    <property type="evidence" value="ECO:0007669"/>
    <property type="project" value="InterPro"/>
</dbReference>
<dbReference type="Pfam" id="PF00722">
    <property type="entry name" value="Glyco_hydro_16"/>
    <property type="match status" value="1"/>
</dbReference>
<dbReference type="Proteomes" id="UP000765509">
    <property type="component" value="Unassembled WGS sequence"/>
</dbReference>
<dbReference type="GO" id="GO:0009277">
    <property type="term" value="C:fungal-type cell wall"/>
    <property type="evidence" value="ECO:0007669"/>
    <property type="project" value="TreeGrafter"/>
</dbReference>
<feature type="region of interest" description="Disordered" evidence="4">
    <location>
        <begin position="47"/>
        <end position="66"/>
    </location>
</feature>
<dbReference type="PANTHER" id="PTHR10963:SF22">
    <property type="entry name" value="GLYCOSIDASE CRH2-RELATED"/>
    <property type="match status" value="1"/>
</dbReference>
<dbReference type="PANTHER" id="PTHR10963">
    <property type="entry name" value="GLYCOSYL HYDROLASE-RELATED"/>
    <property type="match status" value="1"/>
</dbReference>
<gene>
    <name evidence="7" type="ORF">O181_005714</name>
</gene>
<dbReference type="InterPro" id="IPR050546">
    <property type="entry name" value="Glycosyl_Hydrlase_16"/>
</dbReference>
<sequence length="303" mass="33134">MRSFHHFLLFFIGLNIAHVYSFNSFHYPGLQKSPRNWRKFQARALNRQQAPLPKTPKGSSSSKSICQPRLDRFTTPVSAAGSSWRALSTRRDSYQMTPGGGAELILNPPQGVVKVSADGKVNDKLGDGSTFNSTFSLLYGKVTVTMTAAPVPGAVTALVLMGTKTMDEIDVEILGGDPTHWQTNVFRPAPKETEPLYGVFGGVESYPKNGVVGQTHTYVVDWSPKQIVWSVDGQVVRTLTPAQTLHNGAEHYPSALSRIQLGLWDASNPLGTSDWAKGPIPWSKLKGKPIKALVKSVQVECPY</sequence>
<feature type="domain" description="GH16" evidence="6">
    <location>
        <begin position="45"/>
        <end position="284"/>
    </location>
</feature>
<reference evidence="7" key="1">
    <citation type="submission" date="2021-03" db="EMBL/GenBank/DDBJ databases">
        <title>Draft genome sequence of rust myrtle Austropuccinia psidii MF-1, a brazilian biotype.</title>
        <authorList>
            <person name="Quecine M.C."/>
            <person name="Pachon D.M.R."/>
            <person name="Bonatelli M.L."/>
            <person name="Correr F.H."/>
            <person name="Franceschini L.M."/>
            <person name="Leite T.F."/>
            <person name="Margarido G.R.A."/>
            <person name="Almeida C.A."/>
            <person name="Ferrarezi J.A."/>
            <person name="Labate C.A."/>
        </authorList>
    </citation>
    <scope>NUCLEOTIDE SEQUENCE</scope>
    <source>
        <strain evidence="7">MF-1</strain>
    </source>
</reference>
<keyword evidence="8" id="KW-1185">Reference proteome</keyword>
<feature type="signal peptide" evidence="5">
    <location>
        <begin position="1"/>
        <end position="21"/>
    </location>
</feature>
<evidence type="ECO:0000256" key="5">
    <source>
        <dbReference type="SAM" id="SignalP"/>
    </source>
</evidence>
<dbReference type="EMBL" id="AVOT02001184">
    <property type="protein sequence ID" value="MBW0465999.1"/>
    <property type="molecule type" value="Genomic_DNA"/>
</dbReference>
<accession>A0A9Q3GG52</accession>
<protein>
    <recommendedName>
        <fullName evidence="6">GH16 domain-containing protein</fullName>
    </recommendedName>
</protein>
<dbReference type="AlphaFoldDB" id="A0A9Q3GG52"/>
<keyword evidence="3" id="KW-0326">Glycosidase</keyword>
<dbReference type="OrthoDB" id="4781at2759"/>
<evidence type="ECO:0000256" key="3">
    <source>
        <dbReference type="ARBA" id="ARBA00023295"/>
    </source>
</evidence>
<dbReference type="GO" id="GO:0031505">
    <property type="term" value="P:fungal-type cell wall organization"/>
    <property type="evidence" value="ECO:0007669"/>
    <property type="project" value="TreeGrafter"/>
</dbReference>
<proteinExistence type="predicted"/>
<dbReference type="SUPFAM" id="SSF49899">
    <property type="entry name" value="Concanavalin A-like lectins/glucanases"/>
    <property type="match status" value="1"/>
</dbReference>
<evidence type="ECO:0000256" key="2">
    <source>
        <dbReference type="ARBA" id="ARBA00022801"/>
    </source>
</evidence>